<organism evidence="1">
    <name type="scientific">Sesamum angustifolium</name>
    <dbReference type="NCBI Taxonomy" id="2727405"/>
    <lineage>
        <taxon>Eukaryota</taxon>
        <taxon>Viridiplantae</taxon>
        <taxon>Streptophyta</taxon>
        <taxon>Embryophyta</taxon>
        <taxon>Tracheophyta</taxon>
        <taxon>Spermatophyta</taxon>
        <taxon>Magnoliopsida</taxon>
        <taxon>eudicotyledons</taxon>
        <taxon>Gunneridae</taxon>
        <taxon>Pentapetalae</taxon>
        <taxon>asterids</taxon>
        <taxon>lamiids</taxon>
        <taxon>Lamiales</taxon>
        <taxon>Pedaliaceae</taxon>
        <taxon>Sesamum</taxon>
    </lineage>
</organism>
<gene>
    <name evidence="1" type="ORF">Sangu_2243400</name>
</gene>
<evidence type="ECO:0008006" key="2">
    <source>
        <dbReference type="Google" id="ProtNLM"/>
    </source>
</evidence>
<proteinExistence type="predicted"/>
<reference evidence="1" key="1">
    <citation type="submission" date="2020-06" db="EMBL/GenBank/DDBJ databases">
        <authorList>
            <person name="Li T."/>
            <person name="Hu X."/>
            <person name="Zhang T."/>
            <person name="Song X."/>
            <person name="Zhang H."/>
            <person name="Dai N."/>
            <person name="Sheng W."/>
            <person name="Hou X."/>
            <person name="Wei L."/>
        </authorList>
    </citation>
    <scope>NUCLEOTIDE SEQUENCE</scope>
    <source>
        <strain evidence="1">G01</strain>
        <tissue evidence="1">Leaf</tissue>
    </source>
</reference>
<name>A0AAW2L6M3_9LAMI</name>
<dbReference type="EMBL" id="JACGWK010000015">
    <property type="protein sequence ID" value="KAL0313990.1"/>
    <property type="molecule type" value="Genomic_DNA"/>
</dbReference>
<protein>
    <recommendedName>
        <fullName evidence="2">RNase H type-1 domain-containing protein</fullName>
    </recommendedName>
</protein>
<evidence type="ECO:0000313" key="1">
    <source>
        <dbReference type="EMBL" id="KAL0313990.1"/>
    </source>
</evidence>
<accession>A0AAW2L6M3</accession>
<sequence length="120" mass="13150">MAVIQLLQSRVSEKWEVQHLIICIVQIQQLLVSNIRHVLREVNGAADHLAKEAASSQFIRVHATVISRGCSAAFLALTDGASLTFAGGDDGITTWAKTLWRRFCGRIGNSGSHRRGRSVL</sequence>
<reference evidence="1" key="2">
    <citation type="journal article" date="2024" name="Plant">
        <title>Genomic evolution and insights into agronomic trait innovations of Sesamum species.</title>
        <authorList>
            <person name="Miao H."/>
            <person name="Wang L."/>
            <person name="Qu L."/>
            <person name="Liu H."/>
            <person name="Sun Y."/>
            <person name="Le M."/>
            <person name="Wang Q."/>
            <person name="Wei S."/>
            <person name="Zheng Y."/>
            <person name="Lin W."/>
            <person name="Duan Y."/>
            <person name="Cao H."/>
            <person name="Xiong S."/>
            <person name="Wang X."/>
            <person name="Wei L."/>
            <person name="Li C."/>
            <person name="Ma Q."/>
            <person name="Ju M."/>
            <person name="Zhao R."/>
            <person name="Li G."/>
            <person name="Mu C."/>
            <person name="Tian Q."/>
            <person name="Mei H."/>
            <person name="Zhang T."/>
            <person name="Gao T."/>
            <person name="Zhang H."/>
        </authorList>
    </citation>
    <scope>NUCLEOTIDE SEQUENCE</scope>
    <source>
        <strain evidence="1">G01</strain>
    </source>
</reference>
<dbReference type="AlphaFoldDB" id="A0AAW2L6M3"/>
<comment type="caution">
    <text evidence="1">The sequence shown here is derived from an EMBL/GenBank/DDBJ whole genome shotgun (WGS) entry which is preliminary data.</text>
</comment>